<dbReference type="CDD" id="cd17748">
    <property type="entry name" value="BRCT_DNA_ligase_like"/>
    <property type="match status" value="1"/>
</dbReference>
<organism evidence="2 3">
    <name type="scientific">Vreelandella titanicae</name>
    <dbReference type="NCBI Taxonomy" id="664683"/>
    <lineage>
        <taxon>Bacteria</taxon>
        <taxon>Pseudomonadati</taxon>
        <taxon>Pseudomonadota</taxon>
        <taxon>Gammaproteobacteria</taxon>
        <taxon>Oceanospirillales</taxon>
        <taxon>Halomonadaceae</taxon>
        <taxon>Vreelandella</taxon>
    </lineage>
</organism>
<reference evidence="2 3" key="1">
    <citation type="submission" date="2019-07" db="EMBL/GenBank/DDBJ databases">
        <title>Diversity of Bacteria from Kongsfjorden, Arctic.</title>
        <authorList>
            <person name="Yu Y."/>
        </authorList>
    </citation>
    <scope>NUCLEOTIDE SEQUENCE [LARGE SCALE GENOMIC DNA]</scope>
    <source>
        <strain evidence="2 3">SM1922</strain>
    </source>
</reference>
<dbReference type="EMBL" id="VNFE01000006">
    <property type="protein sequence ID" value="TVU88359.1"/>
    <property type="molecule type" value="Genomic_DNA"/>
</dbReference>
<proteinExistence type="predicted"/>
<keyword evidence="2" id="KW-0436">Ligase</keyword>
<accession>A0A558J3Y9</accession>
<gene>
    <name evidence="2" type="ORF">FQP89_19085</name>
</gene>
<evidence type="ECO:0000313" key="2">
    <source>
        <dbReference type="EMBL" id="TVU88359.1"/>
    </source>
</evidence>
<name>A0A558J3Y9_9GAMM</name>
<dbReference type="AlphaFoldDB" id="A0A558J3Y9"/>
<dbReference type="SUPFAM" id="SSF52113">
    <property type="entry name" value="BRCT domain"/>
    <property type="match status" value="1"/>
</dbReference>
<evidence type="ECO:0000259" key="1">
    <source>
        <dbReference type="PROSITE" id="PS50172"/>
    </source>
</evidence>
<evidence type="ECO:0000313" key="3">
    <source>
        <dbReference type="Proteomes" id="UP000317288"/>
    </source>
</evidence>
<comment type="caution">
    <text evidence="2">The sequence shown here is derived from an EMBL/GenBank/DDBJ whole genome shotgun (WGS) entry which is preliminary data.</text>
</comment>
<dbReference type="GO" id="GO:0016874">
    <property type="term" value="F:ligase activity"/>
    <property type="evidence" value="ECO:0007669"/>
    <property type="project" value="UniProtKB-KW"/>
</dbReference>
<dbReference type="Gene3D" id="3.40.50.10190">
    <property type="entry name" value="BRCT domain"/>
    <property type="match status" value="1"/>
</dbReference>
<dbReference type="RefSeq" id="WP_144814236.1">
    <property type="nucleotide sequence ID" value="NZ_VNFE01000006.1"/>
</dbReference>
<sequence length="203" mass="22273">MDIFAKFNRKNIQDRQIDTLIGLSKGVLADGNVNQAEAEFLMSWLVQNRQSSDNPIIINLLQKVSAMLEDGVLDQEESDELLAILRKISGDSAEIGELAKTSSLPINEPLPEIGFEGTSFLFTGTCAFGSRKQCHEATESLGGAIAKGVNKNLNYLVLGTYVTDSWAHETFGRKIEKAVEYRDSGVPIVILTEEHWALSGNLT</sequence>
<dbReference type="Proteomes" id="UP000317288">
    <property type="component" value="Unassembled WGS sequence"/>
</dbReference>
<dbReference type="PROSITE" id="PS50172">
    <property type="entry name" value="BRCT"/>
    <property type="match status" value="1"/>
</dbReference>
<dbReference type="InterPro" id="IPR001357">
    <property type="entry name" value="BRCT_dom"/>
</dbReference>
<feature type="domain" description="BRCT" evidence="1">
    <location>
        <begin position="115"/>
        <end position="203"/>
    </location>
</feature>
<dbReference type="InterPro" id="IPR036420">
    <property type="entry name" value="BRCT_dom_sf"/>
</dbReference>
<protein>
    <submittedName>
        <fullName evidence="2">NAD-dependent DNA ligase</fullName>
    </submittedName>
</protein>